<proteinExistence type="predicted"/>
<organism evidence="1 2">
    <name type="scientific">Acinetobacter nosocomialis 28F</name>
    <dbReference type="NCBI Taxonomy" id="1147131"/>
    <lineage>
        <taxon>Bacteria</taxon>
        <taxon>Pseudomonadati</taxon>
        <taxon>Pseudomonadota</taxon>
        <taxon>Gammaproteobacteria</taxon>
        <taxon>Moraxellales</taxon>
        <taxon>Moraxellaceae</taxon>
        <taxon>Acinetobacter</taxon>
        <taxon>Acinetobacter calcoaceticus/baumannii complex</taxon>
    </lineage>
</organism>
<accession>A0AA36K7S1</accession>
<reference evidence="1 2" key="1">
    <citation type="submission" date="2013-06" db="EMBL/GenBank/DDBJ databases">
        <title>Comparative analysis of genomes of multi-drug Acinetobacter sp. from Colombian Hospitals.</title>
        <authorList>
            <person name="Barreto-Hernandez E."/>
            <person name="Gonzalez E.B."/>
            <person name="Cepeda L.A."/>
            <person name="Valenzuela E.M."/>
            <person name="Falquet L."/>
            <person name="Reguero M.T."/>
            <person name="Mantilla R."/>
        </authorList>
    </citation>
    <scope>NUCLEOTIDE SEQUENCE [LARGE SCALE GENOMIC DNA]</scope>
    <source>
        <strain evidence="1 2">28F</strain>
    </source>
</reference>
<protein>
    <submittedName>
        <fullName evidence="1">Uncharacterized protein</fullName>
    </submittedName>
</protein>
<comment type="caution">
    <text evidence="1">The sequence shown here is derived from an EMBL/GenBank/DDBJ whole genome shotgun (WGS) entry which is preliminary data.</text>
</comment>
<keyword evidence="2" id="KW-1185">Reference proteome</keyword>
<evidence type="ECO:0000313" key="2">
    <source>
        <dbReference type="Proteomes" id="UP000019193"/>
    </source>
</evidence>
<dbReference type="EMBL" id="CBSD020000002">
    <property type="protein sequence ID" value="CDG73484.1"/>
    <property type="molecule type" value="Genomic_DNA"/>
</dbReference>
<evidence type="ECO:0000313" key="1">
    <source>
        <dbReference type="EMBL" id="CDG73484.1"/>
    </source>
</evidence>
<name>A0AA36K7S1_ACINO</name>
<dbReference type="AlphaFoldDB" id="A0AA36K7S1"/>
<dbReference type="Proteomes" id="UP000019193">
    <property type="component" value="Unassembled WGS sequence"/>
</dbReference>
<sequence length="69" mass="8022">MNVVMRLKRYTDFINSVTIAISAMYEFLKNRIVHRVVKVPDYIKLITWPFANNVKPIDLALDVSVLITL</sequence>
<gene>
    <name evidence="1" type="ORF">ANICBIBUN_06739</name>
</gene>